<dbReference type="SMART" id="SM00369">
    <property type="entry name" value="LRR_TYP"/>
    <property type="match status" value="4"/>
</dbReference>
<comment type="caution">
    <text evidence="10">The sequence shown here is derived from an EMBL/GenBank/DDBJ whole genome shotgun (WGS) entry which is preliminary data.</text>
</comment>
<dbReference type="PROSITE" id="PS50835">
    <property type="entry name" value="IG_LIKE"/>
    <property type="match status" value="1"/>
</dbReference>
<dbReference type="Proteomes" id="UP001479290">
    <property type="component" value="Unassembled WGS sequence"/>
</dbReference>
<dbReference type="SUPFAM" id="SSF49265">
    <property type="entry name" value="Fibronectin type III"/>
    <property type="match status" value="1"/>
</dbReference>
<gene>
    <name evidence="10" type="ORF">ABG768_005096</name>
</gene>
<evidence type="ECO:0000256" key="1">
    <source>
        <dbReference type="ARBA" id="ARBA00022614"/>
    </source>
</evidence>
<dbReference type="CDD" id="cd00063">
    <property type="entry name" value="FN3"/>
    <property type="match status" value="1"/>
</dbReference>
<dbReference type="InterPro" id="IPR013783">
    <property type="entry name" value="Ig-like_fold"/>
</dbReference>
<dbReference type="SUPFAM" id="SSF48726">
    <property type="entry name" value="Immunoglobulin"/>
    <property type="match status" value="1"/>
</dbReference>
<keyword evidence="7" id="KW-0472">Membrane</keyword>
<keyword evidence="7" id="KW-0812">Transmembrane</keyword>
<evidence type="ECO:0000256" key="2">
    <source>
        <dbReference type="ARBA" id="ARBA00022729"/>
    </source>
</evidence>
<dbReference type="Gene3D" id="3.80.10.10">
    <property type="entry name" value="Ribonuclease Inhibitor"/>
    <property type="match status" value="1"/>
</dbReference>
<dbReference type="AlphaFoldDB" id="A0AAW1ZXP9"/>
<evidence type="ECO:0000313" key="11">
    <source>
        <dbReference type="Proteomes" id="UP001479290"/>
    </source>
</evidence>
<dbReference type="InterPro" id="IPR003961">
    <property type="entry name" value="FN3_dom"/>
</dbReference>
<dbReference type="PROSITE" id="PS51450">
    <property type="entry name" value="LRR"/>
    <property type="match status" value="1"/>
</dbReference>
<keyword evidence="4" id="KW-1015">Disulfide bond</keyword>
<dbReference type="SUPFAM" id="SSF52058">
    <property type="entry name" value="L domain-like"/>
    <property type="match status" value="1"/>
</dbReference>
<accession>A0AAW1ZXP9</accession>
<evidence type="ECO:0000313" key="10">
    <source>
        <dbReference type="EMBL" id="KAK9966045.1"/>
    </source>
</evidence>
<keyword evidence="11" id="KW-1185">Reference proteome</keyword>
<feature type="chain" id="PRO_5043553667" description="Ig-like domain-containing protein" evidence="8">
    <location>
        <begin position="21"/>
        <end position="547"/>
    </location>
</feature>
<dbReference type="PANTHER" id="PTHR45842">
    <property type="entry name" value="SYNAPTIC ADHESION-LIKE MOLECULE SALM"/>
    <property type="match status" value="1"/>
</dbReference>
<organism evidence="10 11">
    <name type="scientific">Culter alburnus</name>
    <name type="common">Topmouth culter</name>
    <dbReference type="NCBI Taxonomy" id="194366"/>
    <lineage>
        <taxon>Eukaryota</taxon>
        <taxon>Metazoa</taxon>
        <taxon>Chordata</taxon>
        <taxon>Craniata</taxon>
        <taxon>Vertebrata</taxon>
        <taxon>Euteleostomi</taxon>
        <taxon>Actinopterygii</taxon>
        <taxon>Neopterygii</taxon>
        <taxon>Teleostei</taxon>
        <taxon>Ostariophysi</taxon>
        <taxon>Cypriniformes</taxon>
        <taxon>Xenocyprididae</taxon>
        <taxon>Xenocypridinae</taxon>
        <taxon>Culter</taxon>
    </lineage>
</organism>
<evidence type="ECO:0000256" key="6">
    <source>
        <dbReference type="SAM" id="MobiDB-lite"/>
    </source>
</evidence>
<evidence type="ECO:0000256" key="4">
    <source>
        <dbReference type="ARBA" id="ARBA00023157"/>
    </source>
</evidence>
<keyword evidence="1" id="KW-0433">Leucine-rich repeat</keyword>
<evidence type="ECO:0000256" key="5">
    <source>
        <dbReference type="ARBA" id="ARBA00023319"/>
    </source>
</evidence>
<reference evidence="10 11" key="1">
    <citation type="submission" date="2024-05" db="EMBL/GenBank/DDBJ databases">
        <title>A high-quality chromosomal-level genome assembly of Topmouth culter (Culter alburnus).</title>
        <authorList>
            <person name="Zhao H."/>
        </authorList>
    </citation>
    <scope>NUCLEOTIDE SEQUENCE [LARGE SCALE GENOMIC DNA]</scope>
    <source>
        <strain evidence="10">CATC2023</strain>
        <tissue evidence="10">Muscle</tissue>
    </source>
</reference>
<dbReference type="InterPro" id="IPR000483">
    <property type="entry name" value="Cys-rich_flank_reg_C"/>
</dbReference>
<name>A0AAW1ZXP9_CULAL</name>
<protein>
    <recommendedName>
        <fullName evidence="9">Ig-like domain-containing protein</fullName>
    </recommendedName>
</protein>
<dbReference type="Pfam" id="PF13927">
    <property type="entry name" value="Ig_3"/>
    <property type="match status" value="1"/>
</dbReference>
<feature type="signal peptide" evidence="8">
    <location>
        <begin position="1"/>
        <end position="20"/>
    </location>
</feature>
<feature type="domain" description="Ig-like" evidence="9">
    <location>
        <begin position="251"/>
        <end position="343"/>
    </location>
</feature>
<dbReference type="InterPro" id="IPR036179">
    <property type="entry name" value="Ig-like_dom_sf"/>
</dbReference>
<dbReference type="EMBL" id="JAWDJR010000012">
    <property type="protein sequence ID" value="KAK9966045.1"/>
    <property type="molecule type" value="Genomic_DNA"/>
</dbReference>
<keyword evidence="3" id="KW-0677">Repeat</keyword>
<keyword evidence="5" id="KW-0393">Immunoglobulin domain</keyword>
<dbReference type="InterPro" id="IPR032675">
    <property type="entry name" value="LRR_dom_sf"/>
</dbReference>
<dbReference type="InterPro" id="IPR003598">
    <property type="entry name" value="Ig_sub2"/>
</dbReference>
<dbReference type="InterPro" id="IPR003599">
    <property type="entry name" value="Ig_sub"/>
</dbReference>
<dbReference type="InterPro" id="IPR050467">
    <property type="entry name" value="LRFN"/>
</dbReference>
<dbReference type="InterPro" id="IPR007110">
    <property type="entry name" value="Ig-like_dom"/>
</dbReference>
<dbReference type="SMART" id="SM00082">
    <property type="entry name" value="LRRCT"/>
    <property type="match status" value="1"/>
</dbReference>
<proteinExistence type="predicted"/>
<keyword evidence="2 8" id="KW-0732">Signal</keyword>
<evidence type="ECO:0000256" key="3">
    <source>
        <dbReference type="ARBA" id="ARBA00022737"/>
    </source>
</evidence>
<sequence length="547" mass="61132">MAVFHTVLSALFFCQRLGSAGSVCVTGCSCTDEAFGRSLLCMELPLGRIPQNIPENSIKIRIEQSHLAEIPQAAFATVSALTFLWLNFNNITLMNVRSLEGLQNLTELRMQGNKLRSIPWAAFRDTPNLDILDLKHNQIDVLPEYALRHLPKLTYFDLSFNQLTIISRDVFLNWPRIQTQRAGVKEERADVVLALHENRWLCDCRLKGFVEFINSISPPMILMNSYMTCSGPESKAGKFFHQVELKTCLKPETSSPQTDVTLPLGSKVTLRCLVKSRPEAVVRWSYSLKRIRAFTVSQTWMSDDTISSALIIPAVHVADRGVYTCAANNFIGNSSVSIQLDVVLDHNSTFPPSPAFPLASVDESVYIDMHIAKQTIYGITIEWFALTEKPAETWFTVYFGRYDASKKDAIHVGPGTNSYSVSDLLPLTKYEVCVTARNQPPRDGQCVVFVTGSDVNPPEQRARLIHIVVVVCGMVLAVPAGMCLCTSDTRTHCCERCADLYNRHKQETFDGLQAPSDEGLCGDSAEVRMKRSSEQKTQKRNSSAQLY</sequence>
<feature type="transmembrane region" description="Helical" evidence="7">
    <location>
        <begin position="464"/>
        <end position="486"/>
    </location>
</feature>
<dbReference type="SMART" id="SM00408">
    <property type="entry name" value="IGc2"/>
    <property type="match status" value="1"/>
</dbReference>
<dbReference type="InterPro" id="IPR003591">
    <property type="entry name" value="Leu-rich_rpt_typical-subtyp"/>
</dbReference>
<evidence type="ECO:0000259" key="9">
    <source>
        <dbReference type="PROSITE" id="PS50835"/>
    </source>
</evidence>
<dbReference type="InterPro" id="IPR001611">
    <property type="entry name" value="Leu-rich_rpt"/>
</dbReference>
<evidence type="ECO:0000256" key="7">
    <source>
        <dbReference type="SAM" id="Phobius"/>
    </source>
</evidence>
<evidence type="ECO:0000256" key="8">
    <source>
        <dbReference type="SAM" id="SignalP"/>
    </source>
</evidence>
<dbReference type="Pfam" id="PF13855">
    <property type="entry name" value="LRR_8"/>
    <property type="match status" value="1"/>
</dbReference>
<feature type="compositionally biased region" description="Basic and acidic residues" evidence="6">
    <location>
        <begin position="525"/>
        <end position="537"/>
    </location>
</feature>
<dbReference type="InterPro" id="IPR036116">
    <property type="entry name" value="FN3_sf"/>
</dbReference>
<feature type="region of interest" description="Disordered" evidence="6">
    <location>
        <begin position="521"/>
        <end position="547"/>
    </location>
</feature>
<dbReference type="PANTHER" id="PTHR45842:SF14">
    <property type="entry name" value="LEUCINE-RICH REPEAT, IMMUNOGLOBULIN-LIKE DOMAIN AND TRANSMEMBRANE DOMAIN-CONTAINING PROTEIN 2"/>
    <property type="match status" value="1"/>
</dbReference>
<dbReference type="Gene3D" id="2.60.40.10">
    <property type="entry name" value="Immunoglobulins"/>
    <property type="match status" value="2"/>
</dbReference>
<dbReference type="SMART" id="SM00409">
    <property type="entry name" value="IG"/>
    <property type="match status" value="1"/>
</dbReference>
<keyword evidence="7" id="KW-1133">Transmembrane helix</keyword>